<feature type="signal peptide" evidence="1">
    <location>
        <begin position="1"/>
        <end position="23"/>
    </location>
</feature>
<dbReference type="EMBL" id="JAPDDP010000007">
    <property type="protein sequence ID" value="MDA0179792.1"/>
    <property type="molecule type" value="Genomic_DNA"/>
</dbReference>
<comment type="caution">
    <text evidence="2">The sequence shown here is derived from an EMBL/GenBank/DDBJ whole genome shotgun (WGS) entry which is preliminary data.</text>
</comment>
<sequence length="59" mass="5874">MRFIRISTLAVIAAAAVPAAAAAAERPPATGSDTAIIAILIGQVHAQPFTPPIGTNHGS</sequence>
<feature type="chain" id="PRO_5040870056" evidence="1">
    <location>
        <begin position="24"/>
        <end position="59"/>
    </location>
</feature>
<dbReference type="RefSeq" id="WP_270024099.1">
    <property type="nucleotide sequence ID" value="NZ_JAPDDP010000007.1"/>
</dbReference>
<name>A0A9X3SDM4_9ACTN</name>
<evidence type="ECO:0000256" key="1">
    <source>
        <dbReference type="SAM" id="SignalP"/>
    </source>
</evidence>
<evidence type="ECO:0000313" key="2">
    <source>
        <dbReference type="EMBL" id="MDA0179792.1"/>
    </source>
</evidence>
<reference evidence="2" key="1">
    <citation type="submission" date="2022-10" db="EMBL/GenBank/DDBJ databases">
        <title>The WGS of Solirubrobacter phytolaccae KCTC 29190.</title>
        <authorList>
            <person name="Jiang Z."/>
        </authorList>
    </citation>
    <scope>NUCLEOTIDE SEQUENCE</scope>
    <source>
        <strain evidence="2">KCTC 29190</strain>
    </source>
</reference>
<proteinExistence type="predicted"/>
<accession>A0A9X3SDM4</accession>
<protein>
    <submittedName>
        <fullName evidence="2">Uncharacterized protein</fullName>
    </submittedName>
</protein>
<dbReference type="AlphaFoldDB" id="A0A9X3SDM4"/>
<gene>
    <name evidence="2" type="ORF">OJ997_05765</name>
</gene>
<dbReference type="Proteomes" id="UP001147653">
    <property type="component" value="Unassembled WGS sequence"/>
</dbReference>
<evidence type="ECO:0000313" key="3">
    <source>
        <dbReference type="Proteomes" id="UP001147653"/>
    </source>
</evidence>
<organism evidence="2 3">
    <name type="scientific">Solirubrobacter phytolaccae</name>
    <dbReference type="NCBI Taxonomy" id="1404360"/>
    <lineage>
        <taxon>Bacteria</taxon>
        <taxon>Bacillati</taxon>
        <taxon>Actinomycetota</taxon>
        <taxon>Thermoleophilia</taxon>
        <taxon>Solirubrobacterales</taxon>
        <taxon>Solirubrobacteraceae</taxon>
        <taxon>Solirubrobacter</taxon>
    </lineage>
</organism>
<keyword evidence="3" id="KW-1185">Reference proteome</keyword>
<keyword evidence="1" id="KW-0732">Signal</keyword>